<organism evidence="1 2">
    <name type="scientific">Passalora fulva</name>
    <name type="common">Tomato leaf mold</name>
    <name type="synonym">Cladosporium fulvum</name>
    <dbReference type="NCBI Taxonomy" id="5499"/>
    <lineage>
        <taxon>Eukaryota</taxon>
        <taxon>Fungi</taxon>
        <taxon>Dikarya</taxon>
        <taxon>Ascomycota</taxon>
        <taxon>Pezizomycotina</taxon>
        <taxon>Dothideomycetes</taxon>
        <taxon>Dothideomycetidae</taxon>
        <taxon>Mycosphaerellales</taxon>
        <taxon>Mycosphaerellaceae</taxon>
        <taxon>Fulvia</taxon>
    </lineage>
</organism>
<reference evidence="1" key="2">
    <citation type="journal article" date="2022" name="Microb. Genom.">
        <title>A chromosome-scale genome assembly of the tomato pathogen Cladosporium fulvum reveals a compartmentalized genome architecture and the presence of a dispensable chromosome.</title>
        <authorList>
            <person name="Zaccaron A.Z."/>
            <person name="Chen L.H."/>
            <person name="Samaras A."/>
            <person name="Stergiopoulos I."/>
        </authorList>
    </citation>
    <scope>NUCLEOTIDE SEQUENCE</scope>
    <source>
        <strain evidence="1">Race5_Kim</strain>
    </source>
</reference>
<keyword evidence="2" id="KW-1185">Reference proteome</keyword>
<accession>A0A9Q8P4C8</accession>
<proteinExistence type="predicted"/>
<evidence type="ECO:0000313" key="1">
    <source>
        <dbReference type="EMBL" id="UJO12838.1"/>
    </source>
</evidence>
<sequence>MMGKVQIKLWMSGGDIGRRVLPVAWWRRYCQADDNVTCTARHKPRRGQHDKIQIDSITA</sequence>
<evidence type="ECO:0000313" key="2">
    <source>
        <dbReference type="Proteomes" id="UP000756132"/>
    </source>
</evidence>
<dbReference type="KEGG" id="ffu:CLAFUR5_00224"/>
<dbReference type="AlphaFoldDB" id="A0A9Q8P4C8"/>
<dbReference type="EMBL" id="CP090163">
    <property type="protein sequence ID" value="UJO12838.1"/>
    <property type="molecule type" value="Genomic_DNA"/>
</dbReference>
<reference evidence="1" key="1">
    <citation type="submission" date="2021-12" db="EMBL/GenBank/DDBJ databases">
        <authorList>
            <person name="Zaccaron A."/>
            <person name="Stergiopoulos I."/>
        </authorList>
    </citation>
    <scope>NUCLEOTIDE SEQUENCE</scope>
    <source>
        <strain evidence="1">Race5_Kim</strain>
    </source>
</reference>
<dbReference type="RefSeq" id="XP_047757204.1">
    <property type="nucleotide sequence ID" value="XM_047899372.1"/>
</dbReference>
<name>A0A9Q8P4C8_PASFU</name>
<gene>
    <name evidence="1" type="ORF">CLAFUR5_00224</name>
</gene>
<dbReference type="Proteomes" id="UP000756132">
    <property type="component" value="Chromosome 1"/>
</dbReference>
<dbReference type="GeneID" id="71980102"/>
<protein>
    <submittedName>
        <fullName evidence="1">Uncharacterized protein</fullName>
    </submittedName>
</protein>